<dbReference type="Proteomes" id="UP001500325">
    <property type="component" value="Unassembled WGS sequence"/>
</dbReference>
<keyword evidence="1" id="KW-0175">Coiled coil</keyword>
<feature type="compositionally biased region" description="Basic and acidic residues" evidence="2">
    <location>
        <begin position="297"/>
        <end position="313"/>
    </location>
</feature>
<evidence type="ECO:0000256" key="2">
    <source>
        <dbReference type="SAM" id="MobiDB-lite"/>
    </source>
</evidence>
<evidence type="ECO:0000313" key="3">
    <source>
        <dbReference type="EMBL" id="GAA4673665.1"/>
    </source>
</evidence>
<comment type="caution">
    <text evidence="3">The sequence shown here is derived from an EMBL/GenBank/DDBJ whole genome shotgun (WGS) entry which is preliminary data.</text>
</comment>
<sequence>MLDARAARERARREAQAEHATARLEARRGRIVDRIDSLLRDPAAPDDGGGLGRRREAALRAGTEEELLVIETELILRSIRRPDELGAQSMDEVRAAADHARRMDALAVRLDRLQARHERLVSDATAARVMTEDLEILEREIEAAARTLRGGSTEPAELLVEGIDRRLAEAEHELDAVIDRTVARREMLGSIIEALPELGYAVDPSTLTEAANGAISVHARRLNGAELAVVVGEGSGADPHRVDYIRPTVGLAGGPSMSARECSSLQRLADQLNDSLRMSGYLPGKVVWDEDGGGESGSRRPAEVPMQRPRETP</sequence>
<feature type="region of interest" description="Disordered" evidence="2">
    <location>
        <begin position="287"/>
        <end position="313"/>
    </location>
</feature>
<dbReference type="EMBL" id="BAABIC010000001">
    <property type="protein sequence ID" value="GAA4673665.1"/>
    <property type="molecule type" value="Genomic_DNA"/>
</dbReference>
<evidence type="ECO:0000313" key="4">
    <source>
        <dbReference type="Proteomes" id="UP001500325"/>
    </source>
</evidence>
<reference evidence="4" key="1">
    <citation type="journal article" date="2019" name="Int. J. Syst. Evol. Microbiol.">
        <title>The Global Catalogue of Microorganisms (GCM) 10K type strain sequencing project: providing services to taxonomists for standard genome sequencing and annotation.</title>
        <authorList>
            <consortium name="The Broad Institute Genomics Platform"/>
            <consortium name="The Broad Institute Genome Sequencing Center for Infectious Disease"/>
            <person name="Wu L."/>
            <person name="Ma J."/>
        </authorList>
    </citation>
    <scope>NUCLEOTIDE SEQUENCE [LARGE SCALE GENOMIC DNA]</scope>
    <source>
        <strain evidence="4">JCM 18055</strain>
    </source>
</reference>
<evidence type="ECO:0000256" key="1">
    <source>
        <dbReference type="SAM" id="Coils"/>
    </source>
</evidence>
<protein>
    <submittedName>
        <fullName evidence="3">Uncharacterized protein</fullName>
    </submittedName>
</protein>
<feature type="region of interest" description="Disordered" evidence="2">
    <location>
        <begin position="1"/>
        <end position="22"/>
    </location>
</feature>
<name>A0ABP8VXY7_9PSEU</name>
<keyword evidence="4" id="KW-1185">Reference proteome</keyword>
<accession>A0ABP8VXY7</accession>
<organism evidence="3 4">
    <name type="scientific">Pseudonocardia yuanmonensis</name>
    <dbReference type="NCBI Taxonomy" id="1095914"/>
    <lineage>
        <taxon>Bacteria</taxon>
        <taxon>Bacillati</taxon>
        <taxon>Actinomycetota</taxon>
        <taxon>Actinomycetes</taxon>
        <taxon>Pseudonocardiales</taxon>
        <taxon>Pseudonocardiaceae</taxon>
        <taxon>Pseudonocardia</taxon>
    </lineage>
</organism>
<gene>
    <name evidence="3" type="ORF">GCM10023215_01460</name>
</gene>
<feature type="coiled-coil region" evidence="1">
    <location>
        <begin position="96"/>
        <end position="180"/>
    </location>
</feature>
<proteinExistence type="predicted"/>